<feature type="domain" description="Thioredoxin" evidence="1">
    <location>
        <begin position="9"/>
        <end position="165"/>
    </location>
</feature>
<comment type="caution">
    <text evidence="2">The sequence shown here is derived from an EMBL/GenBank/DDBJ whole genome shotgun (WGS) entry which is preliminary data.</text>
</comment>
<dbReference type="Proteomes" id="UP000664844">
    <property type="component" value="Unassembled WGS sequence"/>
</dbReference>
<gene>
    <name evidence="2" type="ORF">J0895_12445</name>
</gene>
<organism evidence="2 3">
    <name type="scientific">Phormidium pseudopriestleyi FRX01</name>
    <dbReference type="NCBI Taxonomy" id="1759528"/>
    <lineage>
        <taxon>Bacteria</taxon>
        <taxon>Bacillati</taxon>
        <taxon>Cyanobacteriota</taxon>
        <taxon>Cyanophyceae</taxon>
        <taxon>Oscillatoriophycideae</taxon>
        <taxon>Oscillatoriales</taxon>
        <taxon>Oscillatoriaceae</taxon>
        <taxon>Phormidium</taxon>
    </lineage>
</organism>
<dbReference type="InterPro" id="IPR047262">
    <property type="entry name" value="PRX-like1"/>
</dbReference>
<dbReference type="InterPro" id="IPR000866">
    <property type="entry name" value="AhpC/TSA"/>
</dbReference>
<evidence type="ECO:0000313" key="2">
    <source>
        <dbReference type="EMBL" id="MBO0349908.1"/>
    </source>
</evidence>
<dbReference type="InterPro" id="IPR036249">
    <property type="entry name" value="Thioredoxin-like_sf"/>
</dbReference>
<evidence type="ECO:0000259" key="1">
    <source>
        <dbReference type="PROSITE" id="PS51352"/>
    </source>
</evidence>
<name>A0ABS3FS17_9CYAN</name>
<dbReference type="RefSeq" id="WP_207088412.1">
    <property type="nucleotide sequence ID" value="NZ_JAFLQW010000332.1"/>
</dbReference>
<dbReference type="Gene3D" id="3.40.30.10">
    <property type="entry name" value="Glutaredoxin"/>
    <property type="match status" value="1"/>
</dbReference>
<dbReference type="PANTHER" id="PTHR43640">
    <property type="entry name" value="OS07G0260300 PROTEIN"/>
    <property type="match status" value="1"/>
</dbReference>
<reference evidence="2 3" key="1">
    <citation type="submission" date="2021-03" db="EMBL/GenBank/DDBJ databases">
        <title>Metabolic Capacity of the Antarctic Cyanobacterium Phormidium pseudopriestleyi that Sustains Oxygenic Photosynthesis in the Presence of Hydrogen Sulfide.</title>
        <authorList>
            <person name="Lumian J.E."/>
            <person name="Jungblut A.D."/>
            <person name="Dillon M.L."/>
            <person name="Hawes I."/>
            <person name="Doran P.T."/>
            <person name="Mackey T.J."/>
            <person name="Dick G.J."/>
            <person name="Grettenberger C.L."/>
            <person name="Sumner D.Y."/>
        </authorList>
    </citation>
    <scope>NUCLEOTIDE SEQUENCE [LARGE SCALE GENOMIC DNA]</scope>
    <source>
        <strain evidence="2 3">FRX01</strain>
    </source>
</reference>
<dbReference type="InterPro" id="IPR013766">
    <property type="entry name" value="Thioredoxin_domain"/>
</dbReference>
<dbReference type="CDD" id="cd02969">
    <property type="entry name" value="PRX_like1"/>
    <property type="match status" value="1"/>
</dbReference>
<protein>
    <submittedName>
        <fullName evidence="2">Thioredoxin family protein</fullName>
    </submittedName>
</protein>
<dbReference type="PANTHER" id="PTHR43640:SF1">
    <property type="entry name" value="THIOREDOXIN-DEPENDENT PEROXIREDOXIN"/>
    <property type="match status" value="1"/>
</dbReference>
<evidence type="ECO:0000313" key="3">
    <source>
        <dbReference type="Proteomes" id="UP000664844"/>
    </source>
</evidence>
<sequence length="195" mass="21626">MTLTPSTMLALETPAPNFQLPDVVTKKIISLETFGDKTALVVMFICQHCPFVKHVQEELANIGRDYHDRGVGIVAISSNGVETHPQDAPEHLKAMALTLGFSFPYCYDETQQVAIAYTAACTPDFFVFDRSRRLVYRGQLDDSRPENNQPVTGKDLRSAIDAVLAGDPIPEDQKPSIGCNIKWKPGHEPAYYGAW</sequence>
<dbReference type="Pfam" id="PF00578">
    <property type="entry name" value="AhpC-TSA"/>
    <property type="match status" value="1"/>
</dbReference>
<dbReference type="PROSITE" id="PS51352">
    <property type="entry name" value="THIOREDOXIN_2"/>
    <property type="match status" value="1"/>
</dbReference>
<proteinExistence type="predicted"/>
<accession>A0ABS3FS17</accession>
<dbReference type="EMBL" id="JAFLQW010000332">
    <property type="protein sequence ID" value="MBO0349908.1"/>
    <property type="molecule type" value="Genomic_DNA"/>
</dbReference>
<keyword evidence="3" id="KW-1185">Reference proteome</keyword>
<dbReference type="SUPFAM" id="SSF52833">
    <property type="entry name" value="Thioredoxin-like"/>
    <property type="match status" value="1"/>
</dbReference>